<name>S8AD23_DACHA</name>
<keyword evidence="2" id="KW-1185">Reference proteome</keyword>
<gene>
    <name evidence="1" type="ORF">H072_7220</name>
</gene>
<dbReference type="EMBL" id="AQGS01000508">
    <property type="protein sequence ID" value="EPS39011.1"/>
    <property type="molecule type" value="Genomic_DNA"/>
</dbReference>
<sequence>PDEGFIYRFNHLIVVQQPAVFLRFDDGNVVSVVRPASNVYNHSVELVQPIWVFGVIRRVEQP</sequence>
<dbReference type="HOGENOM" id="CLU_2910257_0_0_1"/>
<protein>
    <submittedName>
        <fullName evidence="1">Uncharacterized protein</fullName>
    </submittedName>
</protein>
<comment type="caution">
    <text evidence="1">The sequence shown here is derived from an EMBL/GenBank/DDBJ whole genome shotgun (WGS) entry which is preliminary data.</text>
</comment>
<reference evidence="1 2" key="1">
    <citation type="journal article" date="2013" name="PLoS Genet.">
        <title>Genomic mechanisms accounting for the adaptation to parasitism in nematode-trapping fungi.</title>
        <authorList>
            <person name="Meerupati T."/>
            <person name="Andersson K.M."/>
            <person name="Friman E."/>
            <person name="Kumar D."/>
            <person name="Tunlid A."/>
            <person name="Ahren D."/>
        </authorList>
    </citation>
    <scope>NUCLEOTIDE SEQUENCE [LARGE SCALE GENOMIC DNA]</scope>
    <source>
        <strain evidence="1 2">CBS 200.50</strain>
    </source>
</reference>
<proteinExistence type="predicted"/>
<evidence type="ECO:0000313" key="2">
    <source>
        <dbReference type="Proteomes" id="UP000015100"/>
    </source>
</evidence>
<reference evidence="2" key="2">
    <citation type="submission" date="2013-04" db="EMBL/GenBank/DDBJ databases">
        <title>Genomic mechanisms accounting for the adaptation to parasitism in nematode-trapping fungi.</title>
        <authorList>
            <person name="Ahren D.G."/>
        </authorList>
    </citation>
    <scope>NUCLEOTIDE SEQUENCE [LARGE SCALE GENOMIC DNA]</scope>
    <source>
        <strain evidence="2">CBS 200.50</strain>
    </source>
</reference>
<feature type="non-terminal residue" evidence="1">
    <location>
        <position position="1"/>
    </location>
</feature>
<accession>S8AD23</accession>
<dbReference type="Proteomes" id="UP000015100">
    <property type="component" value="Unassembled WGS sequence"/>
</dbReference>
<organism evidence="1 2">
    <name type="scientific">Dactylellina haptotyla (strain CBS 200.50)</name>
    <name type="common">Nematode-trapping fungus</name>
    <name type="synonym">Monacrosporium haptotylum</name>
    <dbReference type="NCBI Taxonomy" id="1284197"/>
    <lineage>
        <taxon>Eukaryota</taxon>
        <taxon>Fungi</taxon>
        <taxon>Dikarya</taxon>
        <taxon>Ascomycota</taxon>
        <taxon>Pezizomycotina</taxon>
        <taxon>Orbiliomycetes</taxon>
        <taxon>Orbiliales</taxon>
        <taxon>Orbiliaceae</taxon>
        <taxon>Dactylellina</taxon>
    </lineage>
</organism>
<evidence type="ECO:0000313" key="1">
    <source>
        <dbReference type="EMBL" id="EPS39011.1"/>
    </source>
</evidence>
<dbReference type="AlphaFoldDB" id="S8AD23"/>